<dbReference type="SUPFAM" id="SSF75304">
    <property type="entry name" value="Amidase signature (AS) enzymes"/>
    <property type="match status" value="1"/>
</dbReference>
<feature type="binding site" evidence="2">
    <location>
        <begin position="219"/>
        <end position="222"/>
    </location>
    <ligand>
        <name>substrate</name>
    </ligand>
</feature>
<dbReference type="Pfam" id="PF01425">
    <property type="entry name" value="Amidase"/>
    <property type="match status" value="1"/>
</dbReference>
<feature type="active site" description="Charge relay system" evidence="1">
    <location>
        <position position="123"/>
    </location>
</feature>
<dbReference type="Proteomes" id="UP000324832">
    <property type="component" value="Unassembled WGS sequence"/>
</dbReference>
<dbReference type="Gene3D" id="3.90.1300.10">
    <property type="entry name" value="Amidase signature (AS) domain"/>
    <property type="match status" value="1"/>
</dbReference>
<organism evidence="4 5">
    <name type="scientific">Leptidea sinapis</name>
    <dbReference type="NCBI Taxonomy" id="189913"/>
    <lineage>
        <taxon>Eukaryota</taxon>
        <taxon>Metazoa</taxon>
        <taxon>Ecdysozoa</taxon>
        <taxon>Arthropoda</taxon>
        <taxon>Hexapoda</taxon>
        <taxon>Insecta</taxon>
        <taxon>Pterygota</taxon>
        <taxon>Neoptera</taxon>
        <taxon>Endopterygota</taxon>
        <taxon>Lepidoptera</taxon>
        <taxon>Glossata</taxon>
        <taxon>Ditrysia</taxon>
        <taxon>Papilionoidea</taxon>
        <taxon>Pieridae</taxon>
        <taxon>Dismorphiinae</taxon>
        <taxon>Leptidea</taxon>
    </lineage>
</organism>
<feature type="active site" description="Charge relay system" evidence="1">
    <location>
        <position position="198"/>
    </location>
</feature>
<proteinExistence type="predicted"/>
<feature type="active site" description="Acyl-ester intermediate" evidence="1">
    <location>
        <position position="222"/>
    </location>
</feature>
<evidence type="ECO:0000313" key="5">
    <source>
        <dbReference type="Proteomes" id="UP000324832"/>
    </source>
</evidence>
<evidence type="ECO:0000256" key="2">
    <source>
        <dbReference type="PIRSR" id="PIRSR001221-2"/>
    </source>
</evidence>
<keyword evidence="5" id="KW-1185">Reference proteome</keyword>
<accession>A0A5E4QBK6</accession>
<dbReference type="PANTHER" id="PTHR43372:SF1">
    <property type="entry name" value="LD38433P"/>
    <property type="match status" value="1"/>
</dbReference>
<dbReference type="GO" id="GO:0012505">
    <property type="term" value="C:endomembrane system"/>
    <property type="evidence" value="ECO:0007669"/>
    <property type="project" value="TreeGrafter"/>
</dbReference>
<dbReference type="EMBL" id="FZQP02002382">
    <property type="protein sequence ID" value="VVC95637.1"/>
    <property type="molecule type" value="Genomic_DNA"/>
</dbReference>
<reference evidence="4 5" key="1">
    <citation type="submission" date="2017-07" db="EMBL/GenBank/DDBJ databases">
        <authorList>
            <person name="Talla V."/>
            <person name="Backstrom N."/>
        </authorList>
    </citation>
    <scope>NUCLEOTIDE SEQUENCE [LARGE SCALE GENOMIC DNA]</scope>
</reference>
<dbReference type="InterPro" id="IPR052739">
    <property type="entry name" value="FAAH2"/>
</dbReference>
<gene>
    <name evidence="4" type="ORF">LSINAPIS_LOCUS7306</name>
</gene>
<protein>
    <recommendedName>
        <fullName evidence="3">Amidase domain-containing protein</fullName>
    </recommendedName>
</protein>
<dbReference type="AlphaFoldDB" id="A0A5E4QBK6"/>
<name>A0A5E4QBK6_9NEOP</name>
<dbReference type="PANTHER" id="PTHR43372">
    <property type="entry name" value="FATTY-ACID AMIDE HYDROLASE"/>
    <property type="match status" value="1"/>
</dbReference>
<feature type="binding site" evidence="2">
    <location>
        <position position="172"/>
    </location>
    <ligand>
        <name>substrate</name>
    </ligand>
</feature>
<dbReference type="PIRSF" id="PIRSF001221">
    <property type="entry name" value="Amidase_fungi"/>
    <property type="match status" value="1"/>
</dbReference>
<evidence type="ECO:0000256" key="1">
    <source>
        <dbReference type="PIRSR" id="PIRSR001221-1"/>
    </source>
</evidence>
<dbReference type="InterPro" id="IPR023631">
    <property type="entry name" value="Amidase_dom"/>
</dbReference>
<evidence type="ECO:0000313" key="4">
    <source>
        <dbReference type="EMBL" id="VVC95637.1"/>
    </source>
</evidence>
<evidence type="ECO:0000259" key="3">
    <source>
        <dbReference type="Pfam" id="PF01425"/>
    </source>
</evidence>
<feature type="domain" description="Amidase" evidence="3">
    <location>
        <begin position="64"/>
        <end position="497"/>
    </location>
</feature>
<feature type="binding site" evidence="2">
    <location>
        <position position="198"/>
    </location>
    <ligand>
        <name>substrate</name>
    </ligand>
</feature>
<dbReference type="InterPro" id="IPR036928">
    <property type="entry name" value="AS_sf"/>
</dbReference>
<sequence length="519" mass="58003">MSVCKTILAYFRLFFDKLIDFIFALYWDDKKEIIPDLDKEHAMLAESAVTLARKIKQKELKSEELVKAVIERIKLVNPIVNAITTARYEEALEDAREVDRQISQGLSEEQAKKPFLGVPFTTKESQAIKGMPMTLGTLTKKNEVAVEDSEAVVLMKKAGAIPLAATNLPELLIWQETRNPVYGMTLNPHHTGRSPGGSSGAEAALTATYATPISLCSDIGGSTRMPAFYCGMFGHHPTAGSTDTTGVLFRKGNDESSMFTLGFISKHVEDLAPLTKVIAGDKGKLMKLDSQRNIKDLKFYYLEGSDDCLICPLRSEMTQAMDRVIKNLKSKLNVEVLPYRHEGFNNMYQLWAYWMSKEPEKYSKIATNGKGEADGWMELLKKMVGMSQYYLFSIMRFIEEKHITRLVDAKWAEEVTNSMKTDLRNKLGDNGVLLLPSAPQAAPYHYSCYLRPFNFGFFGIVNVLKCPATQVPLGTNGQGLPIGIQVLSTPYNDALCLEVAKYLEKEFSGSIMACKVKQK</sequence>